<dbReference type="InterPro" id="IPR050561">
    <property type="entry name" value="PTP"/>
</dbReference>
<dbReference type="EC" id="3.1.3.16" evidence="5"/>
<dbReference type="Pfam" id="PF22784">
    <property type="entry name" value="PTP-SAK"/>
    <property type="match status" value="1"/>
</dbReference>
<dbReference type="PROSITE" id="PS00383">
    <property type="entry name" value="TYR_PHOSPHATASE_1"/>
    <property type="match status" value="1"/>
</dbReference>
<evidence type="ECO:0000259" key="16">
    <source>
        <dbReference type="PROSITE" id="PS50056"/>
    </source>
</evidence>
<accession>A0A7M7PQY7</accession>
<reference evidence="18" key="1">
    <citation type="submission" date="2015-02" db="EMBL/GenBank/DDBJ databases">
        <title>Genome sequencing for Strongylocentrotus purpuratus.</title>
        <authorList>
            <person name="Murali S."/>
            <person name="Liu Y."/>
            <person name="Vee V."/>
            <person name="English A."/>
            <person name="Wang M."/>
            <person name="Skinner E."/>
            <person name="Han Y."/>
            <person name="Muzny D.M."/>
            <person name="Worley K.C."/>
            <person name="Gibbs R.A."/>
        </authorList>
    </citation>
    <scope>NUCLEOTIDE SEQUENCE</scope>
</reference>
<evidence type="ECO:0000256" key="2">
    <source>
        <dbReference type="ARBA" id="ARBA00004514"/>
    </source>
</evidence>
<evidence type="ECO:0000259" key="15">
    <source>
        <dbReference type="PROSITE" id="PS50054"/>
    </source>
</evidence>
<dbReference type="InParanoid" id="A0A7M7PQY7"/>
<dbReference type="InterPro" id="IPR000387">
    <property type="entry name" value="Tyr_Pase_dom"/>
</dbReference>
<comment type="similarity">
    <text evidence="3">Belongs to the protein-tyrosine phosphatase family. Non-receptor class dual specificity subfamily.</text>
</comment>
<dbReference type="InterPro" id="IPR016130">
    <property type="entry name" value="Tyr_Pase_AS"/>
</dbReference>
<dbReference type="GO" id="GO:0004722">
    <property type="term" value="F:protein serine/threonine phosphatase activity"/>
    <property type="evidence" value="ECO:0007669"/>
    <property type="project" value="UniProtKB-EC"/>
</dbReference>
<evidence type="ECO:0000256" key="8">
    <source>
        <dbReference type="ARBA" id="ARBA00022912"/>
    </source>
</evidence>
<evidence type="ECO:0000256" key="10">
    <source>
        <dbReference type="ARBA" id="ARBA00047761"/>
    </source>
</evidence>
<keyword evidence="8" id="KW-0904">Protein phosphatase</keyword>
<dbReference type="GO" id="GO:0005829">
    <property type="term" value="C:cytosol"/>
    <property type="evidence" value="ECO:0007669"/>
    <property type="project" value="UniProtKB-SubCell"/>
</dbReference>
<dbReference type="GeneID" id="584855"/>
<evidence type="ECO:0000256" key="9">
    <source>
        <dbReference type="ARBA" id="ARBA00023242"/>
    </source>
</evidence>
<dbReference type="InterPro" id="IPR029021">
    <property type="entry name" value="Prot-tyrosine_phosphatase-like"/>
</dbReference>
<dbReference type="OrthoDB" id="19045at2759"/>
<dbReference type="InterPro" id="IPR000242">
    <property type="entry name" value="PTP_cat"/>
</dbReference>
<dbReference type="PROSITE" id="PS50054">
    <property type="entry name" value="TYR_PHOSPHATASE_DUAL"/>
    <property type="match status" value="1"/>
</dbReference>
<dbReference type="InterPro" id="IPR003595">
    <property type="entry name" value="Tyr_Pase_cat"/>
</dbReference>
<dbReference type="PRINTS" id="PR00700">
    <property type="entry name" value="PRTYPHPHTASE"/>
</dbReference>
<dbReference type="RefSeq" id="XP_030854398.1">
    <property type="nucleotide sequence ID" value="XM_030998538.1"/>
</dbReference>
<dbReference type="PROSITE" id="PS50056">
    <property type="entry name" value="TYR_PHOSPHATASE_2"/>
    <property type="match status" value="1"/>
</dbReference>
<dbReference type="SMART" id="SM00404">
    <property type="entry name" value="PTPc_motif"/>
    <property type="match status" value="1"/>
</dbReference>
<feature type="domain" description="Tyrosine specific protein phosphatases" evidence="16">
    <location>
        <begin position="107"/>
        <end position="175"/>
    </location>
</feature>
<evidence type="ECO:0000256" key="13">
    <source>
        <dbReference type="ARBA" id="ARBA00068789"/>
    </source>
</evidence>
<dbReference type="EnsemblMetazoa" id="XM_030998538">
    <property type="protein sequence ID" value="XP_030854398"/>
    <property type="gene ID" value="LOC584855"/>
</dbReference>
<evidence type="ECO:0000256" key="14">
    <source>
        <dbReference type="ARBA" id="ARBA00081937"/>
    </source>
</evidence>
<dbReference type="PANTHER" id="PTHR23339">
    <property type="entry name" value="TYROSINE SPECIFIC PROTEIN PHOSPHATASE AND DUAL SPECIFICITY PROTEIN PHOSPHATASE"/>
    <property type="match status" value="1"/>
</dbReference>
<evidence type="ECO:0000256" key="3">
    <source>
        <dbReference type="ARBA" id="ARBA00008601"/>
    </source>
</evidence>
<evidence type="ECO:0000256" key="11">
    <source>
        <dbReference type="ARBA" id="ARBA00048336"/>
    </source>
</evidence>
<evidence type="ECO:0000256" key="12">
    <source>
        <dbReference type="ARBA" id="ARBA00053915"/>
    </source>
</evidence>
<evidence type="ECO:0000256" key="7">
    <source>
        <dbReference type="ARBA" id="ARBA00022801"/>
    </source>
</evidence>
<evidence type="ECO:0000256" key="4">
    <source>
        <dbReference type="ARBA" id="ARBA00013064"/>
    </source>
</evidence>
<dbReference type="Proteomes" id="UP000007110">
    <property type="component" value="Unassembled WGS sequence"/>
</dbReference>
<dbReference type="AlphaFoldDB" id="A0A7M7PQY7"/>
<proteinExistence type="inferred from homology"/>
<dbReference type="GO" id="GO:0005634">
    <property type="term" value="C:nucleus"/>
    <property type="evidence" value="ECO:0007669"/>
    <property type="project" value="UniProtKB-SubCell"/>
</dbReference>
<dbReference type="OMA" id="CEYRYLV"/>
<organism evidence="17 18">
    <name type="scientific">Strongylocentrotus purpuratus</name>
    <name type="common">Purple sea urchin</name>
    <dbReference type="NCBI Taxonomy" id="7668"/>
    <lineage>
        <taxon>Eukaryota</taxon>
        <taxon>Metazoa</taxon>
        <taxon>Echinodermata</taxon>
        <taxon>Eleutherozoa</taxon>
        <taxon>Echinozoa</taxon>
        <taxon>Echinoidea</taxon>
        <taxon>Euechinoidea</taxon>
        <taxon>Echinacea</taxon>
        <taxon>Camarodonta</taxon>
        <taxon>Echinidea</taxon>
        <taxon>Strongylocentrotidae</taxon>
        <taxon>Strongylocentrotus</taxon>
    </lineage>
</organism>
<evidence type="ECO:0000313" key="18">
    <source>
        <dbReference type="Proteomes" id="UP000007110"/>
    </source>
</evidence>
<comment type="catalytic activity">
    <reaction evidence="11">
        <text>O-phospho-L-threonyl-[protein] + H2O = L-threonyl-[protein] + phosphate</text>
        <dbReference type="Rhea" id="RHEA:47004"/>
        <dbReference type="Rhea" id="RHEA-COMP:11060"/>
        <dbReference type="Rhea" id="RHEA-COMP:11605"/>
        <dbReference type="ChEBI" id="CHEBI:15377"/>
        <dbReference type="ChEBI" id="CHEBI:30013"/>
        <dbReference type="ChEBI" id="CHEBI:43474"/>
        <dbReference type="ChEBI" id="CHEBI:61977"/>
        <dbReference type="EC" id="3.1.3.16"/>
    </reaction>
</comment>
<feature type="domain" description="Tyrosine-protein phosphatase" evidence="15">
    <location>
        <begin position="43"/>
        <end position="189"/>
    </location>
</feature>
<evidence type="ECO:0000256" key="6">
    <source>
        <dbReference type="ARBA" id="ARBA00022490"/>
    </source>
</evidence>
<name>A0A7M7PQY7_STRPU</name>
<sequence length="189" mass="21299">MIYMQVLISLHFRSSTATEPHPFSHPTTLSIVSTMSQATPPPFFTWVSSNLAAHGMPSSPDQMRYLADNGIRYLISLTTECRPPVEATPNVTWVPIGIDDYHPPTLEQVVEFMRVMEEAEEKNEAVSVHCLRGRGRTGTMVACYFIKMQKMSAAEAIAEVRHQRPGSVETVEQENLIRDYETFINKPSI</sequence>
<keyword evidence="18" id="KW-1185">Reference proteome</keyword>
<dbReference type="Gene3D" id="3.90.190.10">
    <property type="entry name" value="Protein tyrosine phosphatase superfamily"/>
    <property type="match status" value="1"/>
</dbReference>
<evidence type="ECO:0000256" key="1">
    <source>
        <dbReference type="ARBA" id="ARBA00004123"/>
    </source>
</evidence>
<dbReference type="SUPFAM" id="SSF52799">
    <property type="entry name" value="(Phosphotyrosine protein) phosphatases II"/>
    <property type="match status" value="1"/>
</dbReference>
<dbReference type="SMART" id="SM00195">
    <property type="entry name" value="DSPc"/>
    <property type="match status" value="1"/>
</dbReference>
<dbReference type="GO" id="GO:0005737">
    <property type="term" value="C:cytoplasm"/>
    <property type="evidence" value="ECO:0000318"/>
    <property type="project" value="GO_Central"/>
</dbReference>
<reference evidence="17" key="2">
    <citation type="submission" date="2021-01" db="UniProtKB">
        <authorList>
            <consortium name="EnsemblMetazoa"/>
        </authorList>
    </citation>
    <scope>IDENTIFICATION</scope>
</reference>
<evidence type="ECO:0000256" key="5">
    <source>
        <dbReference type="ARBA" id="ARBA00013081"/>
    </source>
</evidence>
<dbReference type="EC" id="3.1.3.48" evidence="4"/>
<dbReference type="InterPro" id="IPR057023">
    <property type="entry name" value="PTP-SAK"/>
</dbReference>
<keyword evidence="9" id="KW-0539">Nucleus</keyword>
<comment type="function">
    <text evidence="12">Protein phosphatase that mediates dephosphorylation of proteins phosphorylated on Tyr and Ser/Thr residues. In vitro, it can dephosphorylate p44-ERK1 (MAPK3) but not p54 SAPK-beta (MAPK10) in vitro. Able to enhance activation of JNK and p38 (MAPK14).</text>
</comment>
<dbReference type="GO" id="GO:0004725">
    <property type="term" value="F:protein tyrosine phosphatase activity"/>
    <property type="evidence" value="ECO:0000318"/>
    <property type="project" value="GO_Central"/>
</dbReference>
<keyword evidence="7" id="KW-0378">Hydrolase</keyword>
<evidence type="ECO:0000313" key="17">
    <source>
        <dbReference type="EnsemblMetazoa" id="XP_030854398"/>
    </source>
</evidence>
<protein>
    <recommendedName>
        <fullName evidence="13">Dual specificity protein phosphatase 23</fullName>
        <ecNumber evidence="5">3.1.3.16</ecNumber>
        <ecNumber evidence="4">3.1.3.48</ecNumber>
    </recommendedName>
    <alternativeName>
        <fullName evidence="14">Low molecular mass dual specificity phosphatase 3</fullName>
    </alternativeName>
</protein>
<keyword evidence="6" id="KW-0963">Cytoplasm</keyword>
<comment type="subcellular location">
    <subcellularLocation>
        <location evidence="2">Cytoplasm</location>
        <location evidence="2">Cytosol</location>
    </subcellularLocation>
    <subcellularLocation>
        <location evidence="1">Nucleus</location>
    </subcellularLocation>
</comment>
<dbReference type="InterPro" id="IPR020422">
    <property type="entry name" value="TYR_PHOSPHATASE_DUAL_dom"/>
</dbReference>
<dbReference type="GO" id="GO:0060271">
    <property type="term" value="P:cilium assembly"/>
    <property type="evidence" value="ECO:0000318"/>
    <property type="project" value="GO_Central"/>
</dbReference>
<dbReference type="CDD" id="cd14504">
    <property type="entry name" value="DUSP23"/>
    <property type="match status" value="1"/>
</dbReference>
<dbReference type="FunFam" id="3.90.190.10:FF:000063">
    <property type="entry name" value="Dual specificity phosphatase 23"/>
    <property type="match status" value="1"/>
</dbReference>
<comment type="catalytic activity">
    <reaction evidence="10">
        <text>O-phospho-L-seryl-[protein] + H2O = L-seryl-[protein] + phosphate</text>
        <dbReference type="Rhea" id="RHEA:20629"/>
        <dbReference type="Rhea" id="RHEA-COMP:9863"/>
        <dbReference type="Rhea" id="RHEA-COMP:11604"/>
        <dbReference type="ChEBI" id="CHEBI:15377"/>
        <dbReference type="ChEBI" id="CHEBI:29999"/>
        <dbReference type="ChEBI" id="CHEBI:43474"/>
        <dbReference type="ChEBI" id="CHEBI:83421"/>
        <dbReference type="EC" id="3.1.3.16"/>
    </reaction>
</comment>